<feature type="region of interest" description="Disordered" evidence="1">
    <location>
        <begin position="372"/>
        <end position="435"/>
    </location>
</feature>
<evidence type="ECO:0000313" key="3">
    <source>
        <dbReference type="Proteomes" id="UP001381693"/>
    </source>
</evidence>
<sequence>MGCCVMFDENLELRPSVSAHYLNDVPSILVAAGVCNPNMFRTLEDIIHNYKMENLYGPSYDAHENIPRKAHYSNTSANRSSVVLSESSVASMPIHSVTKETSRHLPMEPSRYSYPASCFQTDFQNNSSNGHTVTSSSLLETSCSPTLWHSTGFMHVPSLNEIYSDNTRNKPGSENSLSGNLTSSLSTPNVKPAYTTSFTTNTVPIQPVNVVKSNRQMLLDSLRQASLQACNTQRLYESSQRSKYRNYGSTQLNPVMTYPHGVQSTTSTNNLVSACNISTSSFVPLTDSTTVSSKSNFQKHYFPLCGYRCGNYLKCSTYHSTNLLQPSAIIAKSSEEHPDVLNVKMPSTQLPNVRDTTVILCTSHHGDVDPQCSKSSSLLSSTSQPANPPKLTRNPRLNQRSSTRPLRRPKTSTAGSAVNLDTLPDTPENTSVSFKPLNDTEINNCKPCISFHYHPSSSCQVPLPNTKLSGSSSMVSSQYNCPPNKLVPYVKSVLNQPNNNSEALSCLAHSHYGLFLSNDSKVPGKKSQEKVNTSSGPNTLDYKMQSSLIMRASPSLRKGILSEEKTKGMEFDVPGNQVPAEMEQLNSNIENMAQISASFLPHNCSNLTGNCIVRQGGHCKVGATTCLESNKFPSFDYRKRDAHMQRVILLSQEICELKCLLQDKKLKFEQFECLSGGSSGCCCSTMQDLQMDILDIKVQYRKKRKVLDDFLSGLQS</sequence>
<name>A0AAN8XLV4_HALRR</name>
<evidence type="ECO:0000313" key="2">
    <source>
        <dbReference type="EMBL" id="KAK7080584.1"/>
    </source>
</evidence>
<feature type="compositionally biased region" description="Polar residues" evidence="1">
    <location>
        <begin position="395"/>
        <end position="404"/>
    </location>
</feature>
<organism evidence="2 3">
    <name type="scientific">Halocaridina rubra</name>
    <name type="common">Hawaiian red shrimp</name>
    <dbReference type="NCBI Taxonomy" id="373956"/>
    <lineage>
        <taxon>Eukaryota</taxon>
        <taxon>Metazoa</taxon>
        <taxon>Ecdysozoa</taxon>
        <taxon>Arthropoda</taxon>
        <taxon>Crustacea</taxon>
        <taxon>Multicrustacea</taxon>
        <taxon>Malacostraca</taxon>
        <taxon>Eumalacostraca</taxon>
        <taxon>Eucarida</taxon>
        <taxon>Decapoda</taxon>
        <taxon>Pleocyemata</taxon>
        <taxon>Caridea</taxon>
        <taxon>Atyoidea</taxon>
        <taxon>Atyidae</taxon>
        <taxon>Halocaridina</taxon>
    </lineage>
</organism>
<feature type="region of interest" description="Disordered" evidence="1">
    <location>
        <begin position="164"/>
        <end position="184"/>
    </location>
</feature>
<reference evidence="2 3" key="1">
    <citation type="submission" date="2023-11" db="EMBL/GenBank/DDBJ databases">
        <title>Halocaridina rubra genome assembly.</title>
        <authorList>
            <person name="Smith C."/>
        </authorList>
    </citation>
    <scope>NUCLEOTIDE SEQUENCE [LARGE SCALE GENOMIC DNA]</scope>
    <source>
        <strain evidence="2">EP-1</strain>
        <tissue evidence="2">Whole</tissue>
    </source>
</reference>
<proteinExistence type="predicted"/>
<dbReference type="EMBL" id="JAXCGZ010005859">
    <property type="protein sequence ID" value="KAK7080584.1"/>
    <property type="molecule type" value="Genomic_DNA"/>
</dbReference>
<keyword evidence="3" id="KW-1185">Reference proteome</keyword>
<protein>
    <submittedName>
        <fullName evidence="2">Uncharacterized protein</fullName>
    </submittedName>
</protein>
<feature type="compositionally biased region" description="Low complexity" evidence="1">
    <location>
        <begin position="373"/>
        <end position="383"/>
    </location>
</feature>
<dbReference type="Proteomes" id="UP001381693">
    <property type="component" value="Unassembled WGS sequence"/>
</dbReference>
<dbReference type="AlphaFoldDB" id="A0AAN8XLV4"/>
<comment type="caution">
    <text evidence="2">The sequence shown here is derived from an EMBL/GenBank/DDBJ whole genome shotgun (WGS) entry which is preliminary data.</text>
</comment>
<gene>
    <name evidence="2" type="ORF">SK128_014847</name>
</gene>
<feature type="compositionally biased region" description="Low complexity" evidence="1">
    <location>
        <begin position="172"/>
        <end position="184"/>
    </location>
</feature>
<evidence type="ECO:0000256" key="1">
    <source>
        <dbReference type="SAM" id="MobiDB-lite"/>
    </source>
</evidence>
<feature type="region of interest" description="Disordered" evidence="1">
    <location>
        <begin position="519"/>
        <end position="538"/>
    </location>
</feature>
<accession>A0AAN8XLV4</accession>